<dbReference type="EMBL" id="JBGMDY010000009">
    <property type="protein sequence ID" value="KAL2322240.1"/>
    <property type="molecule type" value="Genomic_DNA"/>
</dbReference>
<dbReference type="GO" id="GO:0016020">
    <property type="term" value="C:membrane"/>
    <property type="evidence" value="ECO:0007669"/>
    <property type="project" value="UniProtKB-SubCell"/>
</dbReference>
<evidence type="ECO:0000256" key="3">
    <source>
        <dbReference type="ARBA" id="ARBA00022989"/>
    </source>
</evidence>
<feature type="domain" description="Late embryogenesis abundant protein LEA-2 subgroup" evidence="7">
    <location>
        <begin position="131"/>
        <end position="233"/>
    </location>
</feature>
<feature type="transmembrane region" description="Helical" evidence="6">
    <location>
        <begin position="67"/>
        <end position="95"/>
    </location>
</feature>
<dbReference type="PANTHER" id="PTHR31234">
    <property type="entry name" value="LATE EMBRYOGENESIS ABUNDANT (LEA) HYDROXYPROLINE-RICH GLYCOPROTEIN FAMILY"/>
    <property type="match status" value="1"/>
</dbReference>
<organism evidence="8 9">
    <name type="scientific">Flemingia macrophylla</name>
    <dbReference type="NCBI Taxonomy" id="520843"/>
    <lineage>
        <taxon>Eukaryota</taxon>
        <taxon>Viridiplantae</taxon>
        <taxon>Streptophyta</taxon>
        <taxon>Embryophyta</taxon>
        <taxon>Tracheophyta</taxon>
        <taxon>Spermatophyta</taxon>
        <taxon>Magnoliopsida</taxon>
        <taxon>eudicotyledons</taxon>
        <taxon>Gunneridae</taxon>
        <taxon>Pentapetalae</taxon>
        <taxon>rosids</taxon>
        <taxon>fabids</taxon>
        <taxon>Fabales</taxon>
        <taxon>Fabaceae</taxon>
        <taxon>Papilionoideae</taxon>
        <taxon>50 kb inversion clade</taxon>
        <taxon>NPAAA clade</taxon>
        <taxon>indigoferoid/millettioid clade</taxon>
        <taxon>Phaseoleae</taxon>
        <taxon>Flemingia</taxon>
    </lineage>
</organism>
<comment type="caution">
    <text evidence="8">The sequence shown here is derived from an EMBL/GenBank/DDBJ whole genome shotgun (WGS) entry which is preliminary data.</text>
</comment>
<evidence type="ECO:0000313" key="8">
    <source>
        <dbReference type="EMBL" id="KAL2322240.1"/>
    </source>
</evidence>
<dbReference type="InterPro" id="IPR044839">
    <property type="entry name" value="NDR1-like"/>
</dbReference>
<evidence type="ECO:0000256" key="1">
    <source>
        <dbReference type="ARBA" id="ARBA00004167"/>
    </source>
</evidence>
<dbReference type="PANTHER" id="PTHR31234:SF70">
    <property type="entry name" value="LATE EMBRYOGENESIS ABUNDANT PROTEIN LEA-2 SUBGROUP DOMAIN-CONTAINING PROTEIN"/>
    <property type="match status" value="1"/>
</dbReference>
<evidence type="ECO:0000256" key="2">
    <source>
        <dbReference type="ARBA" id="ARBA00022692"/>
    </source>
</evidence>
<dbReference type="InterPro" id="IPR004864">
    <property type="entry name" value="LEA_2"/>
</dbReference>
<gene>
    <name evidence="8" type="ORF">Fmac_026619</name>
</gene>
<evidence type="ECO:0000256" key="5">
    <source>
        <dbReference type="SAM" id="MobiDB-lite"/>
    </source>
</evidence>
<evidence type="ECO:0000259" key="7">
    <source>
        <dbReference type="Pfam" id="PF03168"/>
    </source>
</evidence>
<accession>A0ABD1LFC3</accession>
<dbReference type="AlphaFoldDB" id="A0ABD1LFC3"/>
<protein>
    <recommendedName>
        <fullName evidence="7">Late embryogenesis abundant protein LEA-2 subgroup domain-containing protein</fullName>
    </recommendedName>
</protein>
<evidence type="ECO:0000256" key="4">
    <source>
        <dbReference type="ARBA" id="ARBA00023136"/>
    </source>
</evidence>
<feature type="region of interest" description="Disordered" evidence="5">
    <location>
        <begin position="1"/>
        <end position="27"/>
    </location>
</feature>
<keyword evidence="4 6" id="KW-0472">Membrane</keyword>
<name>A0ABD1LFC3_9FABA</name>
<sequence>MADRVHPGNSPPLPRTTLSHAATNPSPPSGAYVVHVPKDQVHRLPPTEYSRRYGHCTRRQARRCGFCCCLCWFISLLLLLAVILAAAAAVFYFVVRPEAPDYSVEGVAVKGMNLTATSSVAALSPEFYVSVRADNGNDKIGIYYEDGSSVEMFFNDARLCNGALPAFYQPSNNVTVFEMVLTGDGVELAASDQAALVKAVALRSVPLTLKLRAPVKIKVGFVKTWKITVKVDCDITVDQLTAQARIVNKDCNYGVDIW</sequence>
<reference evidence="8 9" key="1">
    <citation type="submission" date="2024-08" db="EMBL/GenBank/DDBJ databases">
        <title>Insights into the chromosomal genome structure of Flemingia macrophylla.</title>
        <authorList>
            <person name="Ding Y."/>
            <person name="Zhao Y."/>
            <person name="Bi W."/>
            <person name="Wu M."/>
            <person name="Zhao G."/>
            <person name="Gong Y."/>
            <person name="Li W."/>
            <person name="Zhang P."/>
        </authorList>
    </citation>
    <scope>NUCLEOTIDE SEQUENCE [LARGE SCALE GENOMIC DNA]</scope>
    <source>
        <strain evidence="8">DYQJB</strain>
        <tissue evidence="8">Leaf</tissue>
    </source>
</reference>
<evidence type="ECO:0000256" key="6">
    <source>
        <dbReference type="SAM" id="Phobius"/>
    </source>
</evidence>
<keyword evidence="3 6" id="KW-1133">Transmembrane helix</keyword>
<comment type="subcellular location">
    <subcellularLocation>
        <location evidence="1">Membrane</location>
        <topology evidence="1">Single-pass membrane protein</topology>
    </subcellularLocation>
</comment>
<dbReference type="Pfam" id="PF03168">
    <property type="entry name" value="LEA_2"/>
    <property type="match status" value="1"/>
</dbReference>
<keyword evidence="2 6" id="KW-0812">Transmembrane</keyword>
<dbReference type="Proteomes" id="UP001603857">
    <property type="component" value="Unassembled WGS sequence"/>
</dbReference>
<evidence type="ECO:0000313" key="9">
    <source>
        <dbReference type="Proteomes" id="UP001603857"/>
    </source>
</evidence>
<keyword evidence="9" id="KW-1185">Reference proteome</keyword>
<proteinExistence type="predicted"/>